<dbReference type="InterPro" id="IPR020843">
    <property type="entry name" value="ER"/>
</dbReference>
<evidence type="ECO:0000256" key="1">
    <source>
        <dbReference type="ARBA" id="ARBA00022857"/>
    </source>
</evidence>
<dbReference type="AlphaFoldDB" id="A0A6J6MHV2"/>
<dbReference type="InterPro" id="IPR011032">
    <property type="entry name" value="GroES-like_sf"/>
</dbReference>
<evidence type="ECO:0000259" key="3">
    <source>
        <dbReference type="SMART" id="SM00829"/>
    </source>
</evidence>
<sequence>MASVLLFDEVSGKRVLDFADIALVEPGPGEVRYRVEAFALNRADLLYLYGAHYSVANLPSRIGLEGCGIVDAIGSGVTKFAIGDRVTSIPFNNVSATDCNVAGEYAITPEQFLMKAPAGLTSEEACSITMQYLTAYYPIVEIAKMGPGQSILVTGASSSAGLAAIQIAKSLGVTVIAQTRTGEKAAAIRAAGADFVIASEKEPLAEKMLEYTGGRGVDISYDPLSDDFIGTYMDALTYGSRVFMYGTQCGPTVTFDLVQAVRRHVIIHPYSLYNHVNDPASLERGIKWLADAIDSGKFKPVIDTVFPWKRALESYEYMQENKHVGKIVVSLTK</sequence>
<protein>
    <submittedName>
        <fullName evidence="4">Unannotated protein</fullName>
    </submittedName>
</protein>
<dbReference type="EMBL" id="CAEZXB010000007">
    <property type="protein sequence ID" value="CAB4672708.1"/>
    <property type="molecule type" value="Genomic_DNA"/>
</dbReference>
<dbReference type="SMART" id="SM00829">
    <property type="entry name" value="PKS_ER"/>
    <property type="match status" value="1"/>
</dbReference>
<gene>
    <name evidence="4" type="ORF">UFOPK2342_00547</name>
</gene>
<dbReference type="SUPFAM" id="SSF51735">
    <property type="entry name" value="NAD(P)-binding Rossmann-fold domains"/>
    <property type="match status" value="1"/>
</dbReference>
<dbReference type="InterPro" id="IPR013149">
    <property type="entry name" value="ADH-like_C"/>
</dbReference>
<dbReference type="PANTHER" id="PTHR48106:SF18">
    <property type="entry name" value="QUINONE OXIDOREDUCTASE PIG3"/>
    <property type="match status" value="1"/>
</dbReference>
<evidence type="ECO:0000256" key="2">
    <source>
        <dbReference type="ARBA" id="ARBA00023002"/>
    </source>
</evidence>
<dbReference type="CDD" id="cd08268">
    <property type="entry name" value="MDR2"/>
    <property type="match status" value="1"/>
</dbReference>
<dbReference type="Pfam" id="PF00107">
    <property type="entry name" value="ADH_zinc_N"/>
    <property type="match status" value="1"/>
</dbReference>
<dbReference type="SUPFAM" id="SSF50129">
    <property type="entry name" value="GroES-like"/>
    <property type="match status" value="1"/>
</dbReference>
<feature type="domain" description="Enoyl reductase (ER)" evidence="3">
    <location>
        <begin position="12"/>
        <end position="329"/>
    </location>
</feature>
<evidence type="ECO:0000313" key="4">
    <source>
        <dbReference type="EMBL" id="CAB4672708.1"/>
    </source>
</evidence>
<dbReference type="InterPro" id="IPR013154">
    <property type="entry name" value="ADH-like_N"/>
</dbReference>
<organism evidence="4">
    <name type="scientific">freshwater metagenome</name>
    <dbReference type="NCBI Taxonomy" id="449393"/>
    <lineage>
        <taxon>unclassified sequences</taxon>
        <taxon>metagenomes</taxon>
        <taxon>ecological metagenomes</taxon>
    </lineage>
</organism>
<accession>A0A6J6MHV2</accession>
<dbReference type="Gene3D" id="3.90.180.10">
    <property type="entry name" value="Medium-chain alcohol dehydrogenases, catalytic domain"/>
    <property type="match status" value="1"/>
</dbReference>
<reference evidence="4" key="1">
    <citation type="submission" date="2020-05" db="EMBL/GenBank/DDBJ databases">
        <authorList>
            <person name="Chiriac C."/>
            <person name="Salcher M."/>
            <person name="Ghai R."/>
            <person name="Kavagutti S V."/>
        </authorList>
    </citation>
    <scope>NUCLEOTIDE SEQUENCE</scope>
</reference>
<dbReference type="Pfam" id="PF08240">
    <property type="entry name" value="ADH_N"/>
    <property type="match status" value="1"/>
</dbReference>
<name>A0A6J6MHV2_9ZZZZ</name>
<dbReference type="InterPro" id="IPR036291">
    <property type="entry name" value="NAD(P)-bd_dom_sf"/>
</dbReference>
<dbReference type="Gene3D" id="3.40.50.720">
    <property type="entry name" value="NAD(P)-binding Rossmann-like Domain"/>
    <property type="match status" value="1"/>
</dbReference>
<dbReference type="GO" id="GO:0070402">
    <property type="term" value="F:NADPH binding"/>
    <property type="evidence" value="ECO:0007669"/>
    <property type="project" value="TreeGrafter"/>
</dbReference>
<keyword evidence="1" id="KW-0521">NADP</keyword>
<dbReference type="GO" id="GO:0016651">
    <property type="term" value="F:oxidoreductase activity, acting on NAD(P)H"/>
    <property type="evidence" value="ECO:0007669"/>
    <property type="project" value="TreeGrafter"/>
</dbReference>
<proteinExistence type="predicted"/>
<dbReference type="PANTHER" id="PTHR48106">
    <property type="entry name" value="QUINONE OXIDOREDUCTASE PIG3-RELATED"/>
    <property type="match status" value="1"/>
</dbReference>
<keyword evidence="2" id="KW-0560">Oxidoreductase</keyword>